<dbReference type="EMBL" id="JAZDUA010000825">
    <property type="protein sequence ID" value="KAK7789147.1"/>
    <property type="molecule type" value="Genomic_DNA"/>
</dbReference>
<keyword evidence="4" id="KW-1185">Reference proteome</keyword>
<dbReference type="EMBL" id="JAZDUA010000825">
    <property type="protein sequence ID" value="KAK7789146.1"/>
    <property type="molecule type" value="Genomic_DNA"/>
</dbReference>
<evidence type="ECO:0000313" key="2">
    <source>
        <dbReference type="EMBL" id="KAK7789146.1"/>
    </source>
</evidence>
<reference evidence="2 4" key="1">
    <citation type="submission" date="2024-03" db="EMBL/GenBank/DDBJ databases">
        <title>The genome assembly and annotation of the cricket Gryllus longicercus Weissman &amp; Gray.</title>
        <authorList>
            <person name="Szrajer S."/>
            <person name="Gray D."/>
            <person name="Ylla G."/>
        </authorList>
    </citation>
    <scope>NUCLEOTIDE SEQUENCE [LARGE SCALE GENOMIC DNA]</scope>
    <source>
        <strain evidence="2">DAG 2021-001</strain>
        <tissue evidence="2">Whole body minus gut</tissue>
    </source>
</reference>
<organism evidence="2 4">
    <name type="scientific">Gryllus longicercus</name>
    <dbReference type="NCBI Taxonomy" id="2509291"/>
    <lineage>
        <taxon>Eukaryota</taxon>
        <taxon>Metazoa</taxon>
        <taxon>Ecdysozoa</taxon>
        <taxon>Arthropoda</taxon>
        <taxon>Hexapoda</taxon>
        <taxon>Insecta</taxon>
        <taxon>Pterygota</taxon>
        <taxon>Neoptera</taxon>
        <taxon>Polyneoptera</taxon>
        <taxon>Orthoptera</taxon>
        <taxon>Ensifera</taxon>
        <taxon>Gryllidea</taxon>
        <taxon>Grylloidea</taxon>
        <taxon>Gryllidae</taxon>
        <taxon>Gryllinae</taxon>
        <taxon>Gryllus</taxon>
    </lineage>
</organism>
<sequence length="197" mass="21528">MCPGWTLDKDSTHREERGAEQRLFSKETRRQLNFCPLQRRAASAVAPPACRVQRNFPGSQARSWALAGVRWWGAFWPRGDRSFWKPDARERARAAACRHRGGGGGAHPPATRSGAGGAGGGVSARAAHPCGGGGQPATRAGRHMLQAGVLWWQEEKLIRSIGAEATVAHVPCANGARYCEWNFLRILSAQLRDCCRF</sequence>
<evidence type="ECO:0000313" key="4">
    <source>
        <dbReference type="Proteomes" id="UP001378592"/>
    </source>
</evidence>
<evidence type="ECO:0000256" key="1">
    <source>
        <dbReference type="SAM" id="MobiDB-lite"/>
    </source>
</evidence>
<feature type="region of interest" description="Disordered" evidence="1">
    <location>
        <begin position="94"/>
        <end position="138"/>
    </location>
</feature>
<evidence type="ECO:0000313" key="3">
    <source>
        <dbReference type="EMBL" id="KAK7789147.1"/>
    </source>
</evidence>
<protein>
    <submittedName>
        <fullName evidence="2">Uncharacterized protein</fullName>
    </submittedName>
</protein>
<name>A0AAN9V069_9ORTH</name>
<gene>
    <name evidence="2" type="ORF">R5R35_013193</name>
    <name evidence="3" type="ORF">R5R35_013194</name>
</gene>
<comment type="caution">
    <text evidence="2">The sequence shown here is derived from an EMBL/GenBank/DDBJ whole genome shotgun (WGS) entry which is preliminary data.</text>
</comment>
<proteinExistence type="predicted"/>
<accession>A0AAN9V069</accession>
<dbReference type="Proteomes" id="UP001378592">
    <property type="component" value="Unassembled WGS sequence"/>
</dbReference>
<dbReference type="AlphaFoldDB" id="A0AAN9V069"/>